<dbReference type="EMBL" id="JAZDQJ010000065">
    <property type="protein sequence ID" value="MEE1937511.1"/>
    <property type="molecule type" value="Genomic_DNA"/>
</dbReference>
<dbReference type="SMART" id="SM00448">
    <property type="entry name" value="REC"/>
    <property type="match status" value="2"/>
</dbReference>
<dbReference type="PRINTS" id="PR00344">
    <property type="entry name" value="BCTRLSENSOR"/>
</dbReference>
<dbReference type="InterPro" id="IPR001789">
    <property type="entry name" value="Sig_transdc_resp-reg_receiver"/>
</dbReference>
<gene>
    <name evidence="8" type="ORF">V0R50_30155</name>
</gene>
<dbReference type="InterPro" id="IPR003661">
    <property type="entry name" value="HisK_dim/P_dom"/>
</dbReference>
<dbReference type="InterPro" id="IPR013656">
    <property type="entry name" value="PAS_4"/>
</dbReference>
<proteinExistence type="predicted"/>
<dbReference type="Pfam" id="PF08448">
    <property type="entry name" value="PAS_4"/>
    <property type="match status" value="1"/>
</dbReference>
<name>A0ABU7I189_9PSED</name>
<evidence type="ECO:0000256" key="2">
    <source>
        <dbReference type="ARBA" id="ARBA00012438"/>
    </source>
</evidence>
<dbReference type="PANTHER" id="PTHR43065">
    <property type="entry name" value="SENSOR HISTIDINE KINASE"/>
    <property type="match status" value="1"/>
</dbReference>
<keyword evidence="4" id="KW-0808">Transferase</keyword>
<reference evidence="8 9" key="1">
    <citation type="submission" date="2024-01" db="EMBL/GenBank/DDBJ databases">
        <title>Unpublished Manusciprt.</title>
        <authorList>
            <person name="Duman M."/>
            <person name="Valdes E.G."/>
            <person name="Ajmi N."/>
            <person name="Altun S."/>
            <person name="Saticioglu I.B."/>
        </authorList>
    </citation>
    <scope>NUCLEOTIDE SEQUENCE [LARGE SCALE GENOMIC DNA]</scope>
    <source>
        <strain evidence="8 9">148P</strain>
    </source>
</reference>
<dbReference type="PROSITE" id="PS50110">
    <property type="entry name" value="RESPONSE_REGULATORY"/>
    <property type="match status" value="2"/>
</dbReference>
<dbReference type="InterPro" id="IPR004358">
    <property type="entry name" value="Sig_transdc_His_kin-like_C"/>
</dbReference>
<evidence type="ECO:0000256" key="3">
    <source>
        <dbReference type="ARBA" id="ARBA00022553"/>
    </source>
</evidence>
<dbReference type="InterPro" id="IPR036890">
    <property type="entry name" value="HATPase_C_sf"/>
</dbReference>
<dbReference type="InterPro" id="IPR036097">
    <property type="entry name" value="HisK_dim/P_sf"/>
</dbReference>
<dbReference type="SUPFAM" id="SSF55785">
    <property type="entry name" value="PYP-like sensor domain (PAS domain)"/>
    <property type="match status" value="1"/>
</dbReference>
<dbReference type="EC" id="2.7.13.3" evidence="2"/>
<dbReference type="SUPFAM" id="SSF52172">
    <property type="entry name" value="CheY-like"/>
    <property type="match status" value="2"/>
</dbReference>
<feature type="modified residue" description="4-aspartylphosphate" evidence="5">
    <location>
        <position position="580"/>
    </location>
</feature>
<dbReference type="SMART" id="SM00387">
    <property type="entry name" value="HATPase_c"/>
    <property type="match status" value="1"/>
</dbReference>
<evidence type="ECO:0000256" key="5">
    <source>
        <dbReference type="PROSITE-ProRule" id="PRU00169"/>
    </source>
</evidence>
<dbReference type="SMART" id="SM00388">
    <property type="entry name" value="HisKA"/>
    <property type="match status" value="1"/>
</dbReference>
<dbReference type="RefSeq" id="WP_330078161.1">
    <property type="nucleotide sequence ID" value="NZ_JAZDQJ010000065.1"/>
</dbReference>
<dbReference type="Gene3D" id="3.40.50.2300">
    <property type="match status" value="2"/>
</dbReference>
<dbReference type="SUPFAM" id="SSF55874">
    <property type="entry name" value="ATPase domain of HSP90 chaperone/DNA topoisomerase II/histidine kinase"/>
    <property type="match status" value="1"/>
</dbReference>
<dbReference type="Pfam" id="PF02518">
    <property type="entry name" value="HATPase_c"/>
    <property type="match status" value="1"/>
</dbReference>
<keyword evidence="9" id="KW-1185">Reference proteome</keyword>
<dbReference type="PROSITE" id="PS50109">
    <property type="entry name" value="HIS_KIN"/>
    <property type="match status" value="1"/>
</dbReference>
<comment type="catalytic activity">
    <reaction evidence="1">
        <text>ATP + protein L-histidine = ADP + protein N-phospho-L-histidine.</text>
        <dbReference type="EC" id="2.7.13.3"/>
    </reaction>
</comment>
<evidence type="ECO:0000259" key="6">
    <source>
        <dbReference type="PROSITE" id="PS50109"/>
    </source>
</evidence>
<dbReference type="Gene3D" id="3.30.450.20">
    <property type="entry name" value="PAS domain"/>
    <property type="match status" value="1"/>
</dbReference>
<evidence type="ECO:0000256" key="4">
    <source>
        <dbReference type="ARBA" id="ARBA00022777"/>
    </source>
</evidence>
<keyword evidence="4" id="KW-0418">Kinase</keyword>
<dbReference type="SUPFAM" id="SSF47384">
    <property type="entry name" value="Homodimeric domain of signal transducing histidine kinase"/>
    <property type="match status" value="1"/>
</dbReference>
<dbReference type="Gene3D" id="1.10.287.130">
    <property type="match status" value="1"/>
</dbReference>
<dbReference type="NCBIfam" id="TIGR00229">
    <property type="entry name" value="sensory_box"/>
    <property type="match status" value="1"/>
</dbReference>
<dbReference type="Pfam" id="PF00072">
    <property type="entry name" value="Response_reg"/>
    <property type="match status" value="2"/>
</dbReference>
<organism evidence="8 9">
    <name type="scientific">Pseudomonas ulcerans</name>
    <dbReference type="NCBI Taxonomy" id="3115852"/>
    <lineage>
        <taxon>Bacteria</taxon>
        <taxon>Pseudomonadati</taxon>
        <taxon>Pseudomonadota</taxon>
        <taxon>Gammaproteobacteria</taxon>
        <taxon>Pseudomonadales</taxon>
        <taxon>Pseudomonadaceae</taxon>
        <taxon>Pseudomonas</taxon>
    </lineage>
</organism>
<comment type="caution">
    <text evidence="8">The sequence shown here is derived from an EMBL/GenBank/DDBJ whole genome shotgun (WGS) entry which is preliminary data.</text>
</comment>
<dbReference type="Proteomes" id="UP001335100">
    <property type="component" value="Unassembled WGS sequence"/>
</dbReference>
<feature type="modified residue" description="4-aspartylphosphate" evidence="5">
    <location>
        <position position="55"/>
    </location>
</feature>
<accession>A0ABU7I189</accession>
<protein>
    <recommendedName>
        <fullName evidence="2">histidine kinase</fullName>
        <ecNumber evidence="2">2.7.13.3</ecNumber>
    </recommendedName>
</protein>
<dbReference type="CDD" id="cd00082">
    <property type="entry name" value="HisKA"/>
    <property type="match status" value="1"/>
</dbReference>
<evidence type="ECO:0000313" key="9">
    <source>
        <dbReference type="Proteomes" id="UP001335100"/>
    </source>
</evidence>
<dbReference type="Gene3D" id="3.30.565.10">
    <property type="entry name" value="Histidine kinase-like ATPase, C-terminal domain"/>
    <property type="match status" value="1"/>
</dbReference>
<dbReference type="Pfam" id="PF00512">
    <property type="entry name" value="HisKA"/>
    <property type="match status" value="1"/>
</dbReference>
<evidence type="ECO:0000259" key="7">
    <source>
        <dbReference type="PROSITE" id="PS50110"/>
    </source>
</evidence>
<dbReference type="InterPro" id="IPR011006">
    <property type="entry name" value="CheY-like_superfamily"/>
</dbReference>
<evidence type="ECO:0000313" key="8">
    <source>
        <dbReference type="EMBL" id="MEE1937511.1"/>
    </source>
</evidence>
<feature type="domain" description="Response regulatory" evidence="7">
    <location>
        <begin position="530"/>
        <end position="645"/>
    </location>
</feature>
<evidence type="ECO:0000256" key="1">
    <source>
        <dbReference type="ARBA" id="ARBA00000085"/>
    </source>
</evidence>
<sequence length="655" mass="71448">MKRDLQLLIVDDNVATRYALRRRLDRHGYNVLEAGTGGEGLALIELGHIDALILDVNLPDMSGFDIVRKLRADPRTALLPVIHVSAASIQTGDIITGLDAGADAYLIHPIDPDVLLATLRTQLRVRDAENALRESEARFREIFSNVSAPIAVLDANLSIHECNHAFTQLLEGGDDPQTVRECLADNDAQVIGELRLRLADGERWKGTLNMRVKGERRETEWQISPYRTPGSSLVFVEDVTEHRHRERSHQAQLDDANTQLAKEVAERARTEAQLLQVQKMDALGKLTGGIAHDFNNLLTGIITSLELIRKQVDKQASGKLQLYADAALNSATSAASLTHRLLAFARQQPLDTRPVDVNEHVRSLEDLVIRTIGERIALTLELTNQPAIALVDPVQLESAVLNLVINARDALPQGGHIWITTYAAYSRGNPKLQDGAYVSLSVRDDGVGIEHSVIDKVFEPFFTTKPLGQGTGLGLSTIYGFARQSGGDAHIRSVVGRGTEVTLVLPAGADGAHRPPEPQGSGDAQGHGEHILIVEDMPSVRLFVSEVLIDAGYRCTTVESIEQALEQLQQDGSIELLLTDVGLPRMSGRELADVARGWRAGLPILFMTGYAQTALNRQAFLAPGMDMLFKPFQIGELLDKVRRALDGGVAATSSP</sequence>
<keyword evidence="3 5" id="KW-0597">Phosphoprotein</keyword>
<dbReference type="InterPro" id="IPR003594">
    <property type="entry name" value="HATPase_dom"/>
</dbReference>
<feature type="domain" description="Response regulatory" evidence="7">
    <location>
        <begin position="6"/>
        <end position="123"/>
    </location>
</feature>
<dbReference type="PANTHER" id="PTHR43065:SF42">
    <property type="entry name" value="TWO-COMPONENT SENSOR PPRA"/>
    <property type="match status" value="1"/>
</dbReference>
<feature type="domain" description="Histidine kinase" evidence="6">
    <location>
        <begin position="289"/>
        <end position="509"/>
    </location>
</feature>
<dbReference type="InterPro" id="IPR000014">
    <property type="entry name" value="PAS"/>
</dbReference>
<dbReference type="InterPro" id="IPR005467">
    <property type="entry name" value="His_kinase_dom"/>
</dbReference>
<dbReference type="InterPro" id="IPR035965">
    <property type="entry name" value="PAS-like_dom_sf"/>
</dbReference>